<organism evidence="2 3">
    <name type="scientific">Franconibacter pulveris</name>
    <dbReference type="NCBI Taxonomy" id="435910"/>
    <lineage>
        <taxon>Bacteria</taxon>
        <taxon>Pseudomonadati</taxon>
        <taxon>Pseudomonadota</taxon>
        <taxon>Gammaproteobacteria</taxon>
        <taxon>Enterobacterales</taxon>
        <taxon>Enterobacteriaceae</taxon>
        <taxon>Franconibacter</taxon>
    </lineage>
</organism>
<keyword evidence="1" id="KW-0472">Membrane</keyword>
<feature type="transmembrane region" description="Helical" evidence="1">
    <location>
        <begin position="65"/>
        <end position="82"/>
    </location>
</feature>
<dbReference type="PATRIC" id="fig|1656095.3.peg.581"/>
<dbReference type="RefSeq" id="WP_048887611.1">
    <property type="nucleotide sequence ID" value="NZ_LFEJ01000010.1"/>
</dbReference>
<keyword evidence="3" id="KW-1185">Reference proteome</keyword>
<dbReference type="AlphaFoldDB" id="A0A0J8VPY4"/>
<dbReference type="EMBL" id="LFEJ01000010">
    <property type="protein sequence ID" value="KMV35528.1"/>
    <property type="molecule type" value="Genomic_DNA"/>
</dbReference>
<protein>
    <submittedName>
        <fullName evidence="2">Branched-chain amino acid transport</fullName>
    </submittedName>
</protein>
<proteinExistence type="predicted"/>
<evidence type="ECO:0000313" key="2">
    <source>
        <dbReference type="EMBL" id="KMV35528.1"/>
    </source>
</evidence>
<comment type="caution">
    <text evidence="2">The sequence shown here is derived from an EMBL/GenBank/DDBJ whole genome shotgun (WGS) entry which is preliminary data.</text>
</comment>
<dbReference type="OrthoDB" id="6694704at2"/>
<sequence>MASTGFILTGIAVLSVGTYLMRFGGARLGNKLALSERAQALLSDAATTLLFAVALAATFYEGETFAGIARVLGVAFALFLAWRKAPLIVVIIAAAVVTALLRLAGIN</sequence>
<gene>
    <name evidence="2" type="ORF">ACH50_06390</name>
</gene>
<feature type="transmembrane region" description="Helical" evidence="1">
    <location>
        <begin position="40"/>
        <end position="59"/>
    </location>
</feature>
<feature type="transmembrane region" description="Helical" evidence="1">
    <location>
        <begin position="6"/>
        <end position="28"/>
    </location>
</feature>
<keyword evidence="1" id="KW-1133">Transmembrane helix</keyword>
<dbReference type="STRING" id="1121863.GCA_000621185_03487"/>
<accession>A0A0J8VPY4</accession>
<dbReference type="Proteomes" id="UP000037315">
    <property type="component" value="Unassembled WGS sequence"/>
</dbReference>
<evidence type="ECO:0000313" key="3">
    <source>
        <dbReference type="Proteomes" id="UP000037315"/>
    </source>
</evidence>
<dbReference type="InterPro" id="IPR008407">
    <property type="entry name" value="Brnchd-chn_aa_trnsp_AzlD"/>
</dbReference>
<keyword evidence="1" id="KW-0812">Transmembrane</keyword>
<reference evidence="2 3" key="1">
    <citation type="submission" date="2015-06" db="EMBL/GenBank/DDBJ databases">
        <title>Genome sequencing of Cronobacter sp. strain DJ34 isolated from petroleum contaminated sludge of Duliajan Oil Fields, Assam, India.</title>
        <authorList>
            <person name="Pal S."/>
            <person name="Banerjee T.D."/>
            <person name="Roy A."/>
            <person name="Sar P."/>
            <person name="Kazy S.K."/>
        </authorList>
    </citation>
    <scope>NUCLEOTIDE SEQUENCE [LARGE SCALE GENOMIC DNA]</scope>
    <source>
        <strain evidence="2 3">DJ34</strain>
    </source>
</reference>
<dbReference type="Pfam" id="PF05437">
    <property type="entry name" value="AzlD"/>
    <property type="match status" value="1"/>
</dbReference>
<name>A0A0J8VPY4_9ENTR</name>
<evidence type="ECO:0000256" key="1">
    <source>
        <dbReference type="SAM" id="Phobius"/>
    </source>
</evidence>
<feature type="transmembrane region" description="Helical" evidence="1">
    <location>
        <begin position="87"/>
        <end position="106"/>
    </location>
</feature>